<reference evidence="2 3" key="1">
    <citation type="journal article" date="2019" name="Sci. Rep.">
        <title>Orb-weaving spider Araneus ventricosus genome elucidates the spidroin gene catalogue.</title>
        <authorList>
            <person name="Kono N."/>
            <person name="Nakamura H."/>
            <person name="Ohtoshi R."/>
            <person name="Moran D.A.P."/>
            <person name="Shinohara A."/>
            <person name="Yoshida Y."/>
            <person name="Fujiwara M."/>
            <person name="Mori M."/>
            <person name="Tomita M."/>
            <person name="Arakawa K."/>
        </authorList>
    </citation>
    <scope>NUCLEOTIDE SEQUENCE [LARGE SCALE GENOMIC DNA]</scope>
</reference>
<feature type="region of interest" description="Disordered" evidence="1">
    <location>
        <begin position="1"/>
        <end position="21"/>
    </location>
</feature>
<evidence type="ECO:0000313" key="2">
    <source>
        <dbReference type="EMBL" id="GBN93670.1"/>
    </source>
</evidence>
<protein>
    <submittedName>
        <fullName evidence="2">Uncharacterized protein</fullName>
    </submittedName>
</protein>
<evidence type="ECO:0000313" key="3">
    <source>
        <dbReference type="Proteomes" id="UP000499080"/>
    </source>
</evidence>
<sequence length="143" mass="16479">MTNPKRKPRRRNNESGNGKKFPLFRTHSRLYEMGGNPLAMKRNPGAVQEFLPPTTRMPQRNAPRQRGEALAGTAETHFPKYFQLYMIAQCFPTWDTCPIRRQFDSLEGISKKDLSRLLRSTVYSIGSTVTIDNQYSQLVRDVT</sequence>
<dbReference type="AlphaFoldDB" id="A0A4Y2T1A0"/>
<evidence type="ECO:0000256" key="1">
    <source>
        <dbReference type="SAM" id="MobiDB-lite"/>
    </source>
</evidence>
<feature type="region of interest" description="Disordered" evidence="1">
    <location>
        <begin position="48"/>
        <end position="71"/>
    </location>
</feature>
<dbReference type="Proteomes" id="UP000499080">
    <property type="component" value="Unassembled WGS sequence"/>
</dbReference>
<dbReference type="EMBL" id="BGPR01025072">
    <property type="protein sequence ID" value="GBN93670.1"/>
    <property type="molecule type" value="Genomic_DNA"/>
</dbReference>
<proteinExistence type="predicted"/>
<accession>A0A4Y2T1A0</accession>
<organism evidence="2 3">
    <name type="scientific">Araneus ventricosus</name>
    <name type="common">Orbweaver spider</name>
    <name type="synonym">Epeira ventricosa</name>
    <dbReference type="NCBI Taxonomy" id="182803"/>
    <lineage>
        <taxon>Eukaryota</taxon>
        <taxon>Metazoa</taxon>
        <taxon>Ecdysozoa</taxon>
        <taxon>Arthropoda</taxon>
        <taxon>Chelicerata</taxon>
        <taxon>Arachnida</taxon>
        <taxon>Araneae</taxon>
        <taxon>Araneomorphae</taxon>
        <taxon>Entelegynae</taxon>
        <taxon>Araneoidea</taxon>
        <taxon>Araneidae</taxon>
        <taxon>Araneus</taxon>
    </lineage>
</organism>
<keyword evidence="3" id="KW-1185">Reference proteome</keyword>
<feature type="compositionally biased region" description="Basic residues" evidence="1">
    <location>
        <begin position="1"/>
        <end position="10"/>
    </location>
</feature>
<gene>
    <name evidence="2" type="ORF">AVEN_270411_1</name>
</gene>
<name>A0A4Y2T1A0_ARAVE</name>
<comment type="caution">
    <text evidence="2">The sequence shown here is derived from an EMBL/GenBank/DDBJ whole genome shotgun (WGS) entry which is preliminary data.</text>
</comment>